<dbReference type="Proteomes" id="UP000253345">
    <property type="component" value="Unassembled WGS sequence"/>
</dbReference>
<dbReference type="NCBIfam" id="TIGR03363">
    <property type="entry name" value="VI_chp_8"/>
    <property type="match status" value="1"/>
</dbReference>
<accession>A0A368Z8A0</accession>
<proteinExistence type="predicted"/>
<feature type="compositionally biased region" description="Low complexity" evidence="1">
    <location>
        <begin position="286"/>
        <end position="305"/>
    </location>
</feature>
<feature type="domain" description="ImpA N-terminal" evidence="2">
    <location>
        <begin position="7"/>
        <end position="136"/>
    </location>
</feature>
<evidence type="ECO:0000259" key="2">
    <source>
        <dbReference type="Pfam" id="PF06812"/>
    </source>
</evidence>
<feature type="region of interest" description="Disordered" evidence="1">
    <location>
        <begin position="276"/>
        <end position="310"/>
    </location>
</feature>
<name>A0A368Z8A0_9RHOB</name>
<protein>
    <submittedName>
        <fullName evidence="3">Type VI secretion system protein ImpA</fullName>
    </submittedName>
</protein>
<dbReference type="EMBL" id="QPJL01000001">
    <property type="protein sequence ID" value="RCW88621.1"/>
    <property type="molecule type" value="Genomic_DNA"/>
</dbReference>
<comment type="caution">
    <text evidence="3">The sequence shown here is derived from an EMBL/GenBank/DDBJ whole genome shotgun (WGS) entry which is preliminary data.</text>
</comment>
<dbReference type="PANTHER" id="PTHR37951:SF1">
    <property type="entry name" value="TYPE VI SECRETION SYSTEM COMPONENT TSSA1"/>
    <property type="match status" value="1"/>
</dbReference>
<organism evidence="3 4">
    <name type="scientific">Paracoccus lutimaris</name>
    <dbReference type="NCBI Taxonomy" id="1490030"/>
    <lineage>
        <taxon>Bacteria</taxon>
        <taxon>Pseudomonadati</taxon>
        <taxon>Pseudomonadota</taxon>
        <taxon>Alphaproteobacteria</taxon>
        <taxon>Rhodobacterales</taxon>
        <taxon>Paracoccaceae</taxon>
        <taxon>Paracoccus</taxon>
    </lineage>
</organism>
<reference evidence="3 4" key="1">
    <citation type="submission" date="2018-07" db="EMBL/GenBank/DDBJ databases">
        <title>Genomic Encyclopedia of Type Strains, Phase III (KMG-III): the genomes of soil and plant-associated and newly described type strains.</title>
        <authorList>
            <person name="Whitman W."/>
        </authorList>
    </citation>
    <scope>NUCLEOTIDE SEQUENCE [LARGE SCALE GENOMIC DNA]</scope>
    <source>
        <strain evidence="3 4">CECT 8525</strain>
    </source>
</reference>
<evidence type="ECO:0000313" key="4">
    <source>
        <dbReference type="Proteomes" id="UP000253345"/>
    </source>
</evidence>
<evidence type="ECO:0000313" key="3">
    <source>
        <dbReference type="EMBL" id="RCW88621.1"/>
    </source>
</evidence>
<evidence type="ECO:0000256" key="1">
    <source>
        <dbReference type="SAM" id="MobiDB-lite"/>
    </source>
</evidence>
<dbReference type="PANTHER" id="PTHR37951">
    <property type="entry name" value="CYTOPLASMIC PROTEIN-RELATED"/>
    <property type="match status" value="1"/>
</dbReference>
<gene>
    <name evidence="3" type="ORF">DFP89_10153</name>
</gene>
<dbReference type="InterPro" id="IPR010657">
    <property type="entry name" value="ImpA_N"/>
</dbReference>
<sequence length="377" mass="39871">MNLESLLAPLPGDQPSGVELRNDARFNSVERLLEPAARANRVKADGSVNESAPPVDWAEIASLGETLAADGRDLRLLVIMVRVLFATEGFEGLSQGLGMLSRNLDEYWDSIHPVLRARDDPKMATMPRANALRQLENDDNGLLGDLRFGVVFSPRGIGPVSYSDVASVLLSDFDVLNRAASGLSKAEQDDILARHGERARRAALACRVMAAEQAEDVAAMAAGIGAALSGLERLAASFGEKTGFGGDGGLALTGLTGLLTSCRKALEKALAEASSDAADPGAAEHAGSTSDASAPADGAAPVAKAQNGAINSRDDVESALDRIIAFYERSEPSSPIPHVARRLRRMVSMDFLQLMQEVAPSGLREFRDIAGINNKEN</sequence>
<dbReference type="Pfam" id="PF06812">
    <property type="entry name" value="ImpA_N"/>
    <property type="match status" value="1"/>
</dbReference>
<dbReference type="OrthoDB" id="9771118at2"/>
<keyword evidence="4" id="KW-1185">Reference proteome</keyword>
<dbReference type="AlphaFoldDB" id="A0A368Z8A0"/>
<dbReference type="InterPro" id="IPR017740">
    <property type="entry name" value="TssA-like"/>
</dbReference>